<dbReference type="RefSeq" id="WP_209895215.1">
    <property type="nucleotide sequence ID" value="NZ_JAGGMR010000001.1"/>
</dbReference>
<evidence type="ECO:0000313" key="1">
    <source>
        <dbReference type="EMBL" id="MBP2192409.1"/>
    </source>
</evidence>
<proteinExistence type="predicted"/>
<comment type="caution">
    <text evidence="1">The sequence shown here is derived from an EMBL/GenBank/DDBJ whole genome shotgun (WGS) entry which is preliminary data.</text>
</comment>
<name>A0ABS4QL30_9NOCA</name>
<accession>A0ABS4QL30</accession>
<reference evidence="1 2" key="1">
    <citation type="submission" date="2021-03" db="EMBL/GenBank/DDBJ databases">
        <title>Sequencing the genomes of 1000 actinobacteria strains.</title>
        <authorList>
            <person name="Klenk H.-P."/>
        </authorList>
    </citation>
    <scope>NUCLEOTIDE SEQUENCE [LARGE SCALE GENOMIC DNA]</scope>
    <source>
        <strain evidence="1 2">DSM 45516</strain>
    </source>
</reference>
<gene>
    <name evidence="1" type="ORF">BJ987_005310</name>
</gene>
<dbReference type="Gene3D" id="3.10.129.10">
    <property type="entry name" value="Hotdog Thioesterase"/>
    <property type="match status" value="1"/>
</dbReference>
<sequence length="241" mass="24629">MVEAAVRIPGYAHGYPEVAFGGYVAGVLAANSEDPTELRVDFRAPVPVETPLTITATESGGRALSNADGLLLAQTAKATVTIAAPPAPSWAEAQAATAAALSSPERSRGDCFGCGADCEPGRGMRLFTSKLPGHDLIAGAWSPDPALGGAGGELSAEHVWSLLDCPGGWAAMTMRGMRPGAVTAALTGTQLRPVSVGAEYISYAWAAHRAGRKYTVGVALATADGSLCALAEALWIEPRPS</sequence>
<evidence type="ECO:0000313" key="2">
    <source>
        <dbReference type="Proteomes" id="UP001519325"/>
    </source>
</evidence>
<keyword evidence="2" id="KW-1185">Reference proteome</keyword>
<protein>
    <submittedName>
        <fullName evidence="1">Acyl-coenzyme A thioesterase PaaI-like protein</fullName>
    </submittedName>
</protein>
<dbReference type="InterPro" id="IPR029069">
    <property type="entry name" value="HotDog_dom_sf"/>
</dbReference>
<organism evidence="1 2">
    <name type="scientific">Nocardia goodfellowii</name>
    <dbReference type="NCBI Taxonomy" id="882446"/>
    <lineage>
        <taxon>Bacteria</taxon>
        <taxon>Bacillati</taxon>
        <taxon>Actinomycetota</taxon>
        <taxon>Actinomycetes</taxon>
        <taxon>Mycobacteriales</taxon>
        <taxon>Nocardiaceae</taxon>
        <taxon>Nocardia</taxon>
    </lineage>
</organism>
<dbReference type="Proteomes" id="UP001519325">
    <property type="component" value="Unassembled WGS sequence"/>
</dbReference>
<dbReference type="SUPFAM" id="SSF54637">
    <property type="entry name" value="Thioesterase/thiol ester dehydrase-isomerase"/>
    <property type="match status" value="1"/>
</dbReference>
<dbReference type="EMBL" id="JAGGMR010000001">
    <property type="protein sequence ID" value="MBP2192409.1"/>
    <property type="molecule type" value="Genomic_DNA"/>
</dbReference>